<comment type="cofactor">
    <cofactor evidence="8">
        <name>[4Fe-4S] cluster</name>
        <dbReference type="ChEBI" id="CHEBI:49883"/>
    </cofactor>
    <text evidence="8">Binds 2 [4Fe-4S] clusters per subunit. One cluster is coordinated with 3 cysteines and an exchangeable S-adenosyl-L-methionine.</text>
</comment>
<dbReference type="Pfam" id="PF16881">
    <property type="entry name" value="LIAS_N"/>
    <property type="match status" value="1"/>
</dbReference>
<dbReference type="AlphaFoldDB" id="A0A1F5Z3D2"/>
<evidence type="ECO:0000256" key="5">
    <source>
        <dbReference type="ARBA" id="ARBA00023004"/>
    </source>
</evidence>
<feature type="binding site" evidence="8">
    <location>
        <position position="65"/>
    </location>
    <ligand>
        <name>[4Fe-4S] cluster</name>
        <dbReference type="ChEBI" id="CHEBI:49883"/>
        <label>2</label>
        <note>4Fe-4S-S-AdoMet</note>
    </ligand>
</feature>
<keyword evidence="4 8" id="KW-0479">Metal-binding</keyword>
<feature type="binding site" evidence="8">
    <location>
        <position position="276"/>
    </location>
    <ligand>
        <name>[4Fe-4S] cluster</name>
        <dbReference type="ChEBI" id="CHEBI:49883"/>
        <label>1</label>
    </ligand>
</feature>
<dbReference type="PIRSF" id="PIRSF005963">
    <property type="entry name" value="Lipoyl_synth"/>
    <property type="match status" value="1"/>
</dbReference>
<evidence type="ECO:0000256" key="7">
    <source>
        <dbReference type="ARBA" id="ARBA00047326"/>
    </source>
</evidence>
<dbReference type="UniPathway" id="UPA00538">
    <property type="reaction ID" value="UER00593"/>
</dbReference>
<dbReference type="STRING" id="1817867.A3F83_06860"/>
<keyword evidence="6 8" id="KW-0411">Iron-sulfur</keyword>
<dbReference type="EMBL" id="MFIX01000012">
    <property type="protein sequence ID" value="OGG06687.1"/>
    <property type="molecule type" value="Genomic_DNA"/>
</dbReference>
<comment type="function">
    <text evidence="8">Catalyzes the radical-mediated insertion of two sulfur atoms into the C-6 and C-8 positions of the octanoyl moiety bound to the lipoyl domains of lipoate-dependent enzymes, thereby converting the octanoylated domains into lipoylated derivatives.</text>
</comment>
<dbReference type="InterPro" id="IPR006638">
    <property type="entry name" value="Elp3/MiaA/NifB-like_rSAM"/>
</dbReference>
<dbReference type="PANTHER" id="PTHR10949:SF0">
    <property type="entry name" value="LIPOYL SYNTHASE, MITOCHONDRIAL"/>
    <property type="match status" value="1"/>
</dbReference>
<feature type="binding site" evidence="8">
    <location>
        <position position="40"/>
    </location>
    <ligand>
        <name>[4Fe-4S] cluster</name>
        <dbReference type="ChEBI" id="CHEBI:49883"/>
        <label>1</label>
    </ligand>
</feature>
<dbReference type="GO" id="GO:0046872">
    <property type="term" value="F:metal ion binding"/>
    <property type="evidence" value="ECO:0007669"/>
    <property type="project" value="UniProtKB-KW"/>
</dbReference>
<feature type="binding site" evidence="8">
    <location>
        <position position="46"/>
    </location>
    <ligand>
        <name>[4Fe-4S] cluster</name>
        <dbReference type="ChEBI" id="CHEBI:49883"/>
        <label>1</label>
    </ligand>
</feature>
<dbReference type="GO" id="GO:0051539">
    <property type="term" value="F:4 iron, 4 sulfur cluster binding"/>
    <property type="evidence" value="ECO:0007669"/>
    <property type="project" value="UniProtKB-UniRule"/>
</dbReference>
<dbReference type="GO" id="GO:0009249">
    <property type="term" value="P:protein lipoylation"/>
    <property type="evidence" value="ECO:0007669"/>
    <property type="project" value="UniProtKB-UniRule"/>
</dbReference>
<dbReference type="GO" id="GO:0016992">
    <property type="term" value="F:lipoate synthase activity"/>
    <property type="evidence" value="ECO:0007669"/>
    <property type="project" value="UniProtKB-UniRule"/>
</dbReference>
<evidence type="ECO:0000259" key="9">
    <source>
        <dbReference type="PROSITE" id="PS51918"/>
    </source>
</evidence>
<dbReference type="GO" id="GO:0005737">
    <property type="term" value="C:cytoplasm"/>
    <property type="evidence" value="ECO:0007669"/>
    <property type="project" value="UniProtKB-SubCell"/>
</dbReference>
<dbReference type="InterPro" id="IPR013785">
    <property type="entry name" value="Aldolase_TIM"/>
</dbReference>
<accession>A0A1F5Z3D2</accession>
<keyword evidence="1 8" id="KW-0004">4Fe-4S</keyword>
<evidence type="ECO:0000256" key="1">
    <source>
        <dbReference type="ARBA" id="ARBA00022485"/>
    </source>
</evidence>
<dbReference type="PANTHER" id="PTHR10949">
    <property type="entry name" value="LIPOYL SYNTHASE"/>
    <property type="match status" value="1"/>
</dbReference>
<feature type="binding site" evidence="8">
    <location>
        <position position="68"/>
    </location>
    <ligand>
        <name>[4Fe-4S] cluster</name>
        <dbReference type="ChEBI" id="CHEBI:49883"/>
        <label>2</label>
        <note>4Fe-4S-S-AdoMet</note>
    </ligand>
</feature>
<dbReference type="NCBIfam" id="NF004019">
    <property type="entry name" value="PRK05481.1"/>
    <property type="match status" value="1"/>
</dbReference>
<gene>
    <name evidence="8" type="primary">lipA</name>
    <name evidence="10" type="ORF">A3F83_06860</name>
</gene>
<dbReference type="HAMAP" id="MF_00206">
    <property type="entry name" value="Lipoyl_synth"/>
    <property type="match status" value="1"/>
</dbReference>
<dbReference type="PROSITE" id="PS51918">
    <property type="entry name" value="RADICAL_SAM"/>
    <property type="match status" value="1"/>
</dbReference>
<dbReference type="Gene3D" id="3.20.20.70">
    <property type="entry name" value="Aldolase class I"/>
    <property type="match status" value="1"/>
</dbReference>
<dbReference type="NCBIfam" id="NF009544">
    <property type="entry name" value="PRK12928.1"/>
    <property type="match status" value="1"/>
</dbReference>
<evidence type="ECO:0000313" key="11">
    <source>
        <dbReference type="Proteomes" id="UP000179129"/>
    </source>
</evidence>
<evidence type="ECO:0000256" key="4">
    <source>
        <dbReference type="ARBA" id="ARBA00022723"/>
    </source>
</evidence>
<dbReference type="InterPro" id="IPR058240">
    <property type="entry name" value="rSAM_sf"/>
</dbReference>
<dbReference type="Pfam" id="PF04055">
    <property type="entry name" value="Radical_SAM"/>
    <property type="match status" value="1"/>
</dbReference>
<dbReference type="SFLD" id="SFLDS00029">
    <property type="entry name" value="Radical_SAM"/>
    <property type="match status" value="1"/>
</dbReference>
<keyword evidence="8" id="KW-0963">Cytoplasm</keyword>
<dbReference type="SUPFAM" id="SSF102114">
    <property type="entry name" value="Radical SAM enzymes"/>
    <property type="match status" value="1"/>
</dbReference>
<organism evidence="10 11">
    <name type="scientific">Candidatus Glassbacteria bacterium RIFCSPLOWO2_12_FULL_58_11</name>
    <dbReference type="NCBI Taxonomy" id="1817867"/>
    <lineage>
        <taxon>Bacteria</taxon>
        <taxon>Candidatus Glassiibacteriota</taxon>
    </lineage>
</organism>
<comment type="pathway">
    <text evidence="8">Protein modification; protein lipoylation via endogenous pathway; protein N(6)-(lipoyl)lysine from octanoyl-[acyl-carrier-protein]: step 2/2.</text>
</comment>
<keyword evidence="3 8" id="KW-0949">S-adenosyl-L-methionine</keyword>
<name>A0A1F5Z3D2_9BACT</name>
<protein>
    <recommendedName>
        <fullName evidence="8">Lipoyl synthase</fullName>
        <ecNumber evidence="8">2.8.1.8</ecNumber>
    </recommendedName>
    <alternativeName>
        <fullName evidence="8">Lip-syn</fullName>
        <shortName evidence="8">LS</shortName>
    </alternativeName>
    <alternativeName>
        <fullName evidence="8">Lipoate synthase</fullName>
    </alternativeName>
    <alternativeName>
        <fullName evidence="8">Lipoic acid synthase</fullName>
    </alternativeName>
    <alternativeName>
        <fullName evidence="8">Sulfur insertion protein LipA</fullName>
    </alternativeName>
</protein>
<evidence type="ECO:0000256" key="6">
    <source>
        <dbReference type="ARBA" id="ARBA00023014"/>
    </source>
</evidence>
<reference evidence="10 11" key="1">
    <citation type="journal article" date="2016" name="Nat. Commun.">
        <title>Thousands of microbial genomes shed light on interconnected biogeochemical processes in an aquifer system.</title>
        <authorList>
            <person name="Anantharaman K."/>
            <person name="Brown C.T."/>
            <person name="Hug L.A."/>
            <person name="Sharon I."/>
            <person name="Castelle C.J."/>
            <person name="Probst A.J."/>
            <person name="Thomas B.C."/>
            <person name="Singh A."/>
            <person name="Wilkins M.J."/>
            <person name="Karaoz U."/>
            <person name="Brodie E.L."/>
            <person name="Williams K.H."/>
            <person name="Hubbard S.S."/>
            <person name="Banfield J.F."/>
        </authorList>
    </citation>
    <scope>NUCLEOTIDE SEQUENCE [LARGE SCALE GENOMIC DNA]</scope>
</reference>
<comment type="similarity">
    <text evidence="8">Belongs to the radical SAM superfamily. Lipoyl synthase family.</text>
</comment>
<evidence type="ECO:0000313" key="10">
    <source>
        <dbReference type="EMBL" id="OGG06687.1"/>
    </source>
</evidence>
<dbReference type="InterPro" id="IPR003698">
    <property type="entry name" value="Lipoyl_synth"/>
</dbReference>
<keyword evidence="5 8" id="KW-0408">Iron</keyword>
<dbReference type="Proteomes" id="UP000179129">
    <property type="component" value="Unassembled WGS sequence"/>
</dbReference>
<feature type="binding site" evidence="8">
    <location>
        <position position="35"/>
    </location>
    <ligand>
        <name>[4Fe-4S] cluster</name>
        <dbReference type="ChEBI" id="CHEBI:49883"/>
        <label>1</label>
    </ligand>
</feature>
<feature type="domain" description="Radical SAM core" evidence="9">
    <location>
        <begin position="47"/>
        <end position="265"/>
    </location>
</feature>
<comment type="caution">
    <text evidence="10">The sequence shown here is derived from an EMBL/GenBank/DDBJ whole genome shotgun (WGS) entry which is preliminary data.</text>
</comment>
<evidence type="ECO:0000256" key="2">
    <source>
        <dbReference type="ARBA" id="ARBA00022679"/>
    </source>
</evidence>
<dbReference type="NCBIfam" id="TIGR00510">
    <property type="entry name" value="lipA"/>
    <property type="match status" value="1"/>
</dbReference>
<keyword evidence="2 8" id="KW-0808">Transferase</keyword>
<dbReference type="InterPro" id="IPR007197">
    <property type="entry name" value="rSAM"/>
</dbReference>
<comment type="subcellular location">
    <subcellularLocation>
        <location evidence="8">Cytoplasm</location>
    </subcellularLocation>
</comment>
<evidence type="ECO:0000256" key="3">
    <source>
        <dbReference type="ARBA" id="ARBA00022691"/>
    </source>
</evidence>
<sequence length="294" mass="31883">MKEHLPGWFKVRIHSGEKYGQVKGLLSGHGLHTVCQGARCPNIWECWNAGTATFMILGERCTRNCTFCGVPGTLTPTPPDPEEPGRIADSVSRLGLSWAVLTSVTRDDLPDYGAGHFAACVRAIHERSPLCGVELLIPDFKGDKEALDTVARSGAAVLAHNVETVLRLYPLVRPEADYAVSLSVLRYLAGKAKGRYTVKSSLIVGLGESLEELEKVLKNLAGAGCVAVTLGQYLPPSLEHYPVQRYYSPEEFEKLAELARGCGIARVASGPRVRSSYLAHELAGRDLHEGKPAH</sequence>
<dbReference type="InterPro" id="IPR031691">
    <property type="entry name" value="LIAS_N"/>
</dbReference>
<feature type="binding site" evidence="8">
    <location>
        <position position="61"/>
    </location>
    <ligand>
        <name>[4Fe-4S] cluster</name>
        <dbReference type="ChEBI" id="CHEBI:49883"/>
        <label>2</label>
        <note>4Fe-4S-S-AdoMet</note>
    </ligand>
</feature>
<dbReference type="SMART" id="SM00729">
    <property type="entry name" value="Elp3"/>
    <property type="match status" value="1"/>
</dbReference>
<evidence type="ECO:0000256" key="8">
    <source>
        <dbReference type="HAMAP-Rule" id="MF_00206"/>
    </source>
</evidence>
<dbReference type="EC" id="2.8.1.8" evidence="8"/>
<proteinExistence type="inferred from homology"/>
<comment type="catalytic activity">
    <reaction evidence="7 8">
        <text>[[Fe-S] cluster scaffold protein carrying a second [4Fe-4S](2+) cluster] + N(6)-octanoyl-L-lysyl-[protein] + 2 oxidized [2Fe-2S]-[ferredoxin] + 2 S-adenosyl-L-methionine + 4 H(+) = [[Fe-S] cluster scaffold protein] + N(6)-[(R)-dihydrolipoyl]-L-lysyl-[protein] + 4 Fe(3+) + 2 hydrogen sulfide + 2 5'-deoxyadenosine + 2 L-methionine + 2 reduced [2Fe-2S]-[ferredoxin]</text>
        <dbReference type="Rhea" id="RHEA:16585"/>
        <dbReference type="Rhea" id="RHEA-COMP:9928"/>
        <dbReference type="Rhea" id="RHEA-COMP:10000"/>
        <dbReference type="Rhea" id="RHEA-COMP:10001"/>
        <dbReference type="Rhea" id="RHEA-COMP:10475"/>
        <dbReference type="Rhea" id="RHEA-COMP:14568"/>
        <dbReference type="Rhea" id="RHEA-COMP:14569"/>
        <dbReference type="ChEBI" id="CHEBI:15378"/>
        <dbReference type="ChEBI" id="CHEBI:17319"/>
        <dbReference type="ChEBI" id="CHEBI:29034"/>
        <dbReference type="ChEBI" id="CHEBI:29919"/>
        <dbReference type="ChEBI" id="CHEBI:33722"/>
        <dbReference type="ChEBI" id="CHEBI:33737"/>
        <dbReference type="ChEBI" id="CHEBI:33738"/>
        <dbReference type="ChEBI" id="CHEBI:57844"/>
        <dbReference type="ChEBI" id="CHEBI:59789"/>
        <dbReference type="ChEBI" id="CHEBI:78809"/>
        <dbReference type="ChEBI" id="CHEBI:83100"/>
        <dbReference type="EC" id="2.8.1.8"/>
    </reaction>
</comment>